<accession>B3ESW0</accession>
<dbReference type="SUPFAM" id="SSF81901">
    <property type="entry name" value="HCP-like"/>
    <property type="match status" value="1"/>
</dbReference>
<keyword evidence="3" id="KW-1185">Reference proteome</keyword>
<dbReference type="Proteomes" id="UP000001227">
    <property type="component" value="Chromosome"/>
</dbReference>
<dbReference type="EMBL" id="CP001102">
    <property type="protein sequence ID" value="ACE06312.1"/>
    <property type="molecule type" value="Genomic_DNA"/>
</dbReference>
<protein>
    <recommendedName>
        <fullName evidence="4">Sel1 domain protein repeat-containing protein</fullName>
    </recommendedName>
</protein>
<evidence type="ECO:0000313" key="3">
    <source>
        <dbReference type="Proteomes" id="UP000001227"/>
    </source>
</evidence>
<dbReference type="PANTHER" id="PTHR11102:SF160">
    <property type="entry name" value="ERAD-ASSOCIATED E3 UBIQUITIN-PROTEIN LIGASE COMPONENT HRD3"/>
    <property type="match status" value="1"/>
</dbReference>
<name>B3ESW0_AMOA5</name>
<evidence type="ECO:0000256" key="1">
    <source>
        <dbReference type="SAM" id="MobiDB-lite"/>
    </source>
</evidence>
<dbReference type="KEGG" id="aas:Aasi_0954"/>
<evidence type="ECO:0008006" key="4">
    <source>
        <dbReference type="Google" id="ProtNLM"/>
    </source>
</evidence>
<dbReference type="RefSeq" id="WP_012473079.1">
    <property type="nucleotide sequence ID" value="NC_010830.1"/>
</dbReference>
<gene>
    <name evidence="2" type="ordered locus">Aasi_0954</name>
</gene>
<organism evidence="2 3">
    <name type="scientific">Amoebophilus asiaticus (strain 5a2)</name>
    <dbReference type="NCBI Taxonomy" id="452471"/>
    <lineage>
        <taxon>Bacteria</taxon>
        <taxon>Pseudomonadati</taxon>
        <taxon>Bacteroidota</taxon>
        <taxon>Cytophagia</taxon>
        <taxon>Cytophagales</taxon>
        <taxon>Amoebophilaceae</taxon>
        <taxon>Candidatus Amoebophilus</taxon>
    </lineage>
</organism>
<dbReference type="InterPro" id="IPR050767">
    <property type="entry name" value="Sel1_AlgK"/>
</dbReference>
<dbReference type="SMART" id="SM00671">
    <property type="entry name" value="SEL1"/>
    <property type="match status" value="6"/>
</dbReference>
<dbReference type="OrthoDB" id="9813021at2"/>
<evidence type="ECO:0000313" key="2">
    <source>
        <dbReference type="EMBL" id="ACE06312.1"/>
    </source>
</evidence>
<reference evidence="2 3" key="1">
    <citation type="journal article" date="2010" name="J. Bacteriol.">
        <title>The genome of the amoeba symbiont 'Candidatus Amoebophilus asiaticus' reveals common mechanisms for host cell interaction among amoeba-associated bacteria.</title>
        <authorList>
            <person name="Schmitz-Esser S."/>
            <person name="Tischler P."/>
            <person name="Arnold R."/>
            <person name="Montanaro J."/>
            <person name="Wagner M."/>
            <person name="Rattei T."/>
            <person name="Horn M."/>
        </authorList>
    </citation>
    <scope>NUCLEOTIDE SEQUENCE [LARGE SCALE GENOMIC DNA]</scope>
    <source>
        <strain evidence="2 3">5a2</strain>
    </source>
</reference>
<proteinExistence type="predicted"/>
<dbReference type="InterPro" id="IPR011990">
    <property type="entry name" value="TPR-like_helical_dom_sf"/>
</dbReference>
<dbReference type="AlphaFoldDB" id="B3ESW0"/>
<dbReference type="HOGENOM" id="CLU_017381_0_0_10"/>
<feature type="region of interest" description="Disordered" evidence="1">
    <location>
        <begin position="218"/>
        <end position="246"/>
    </location>
</feature>
<sequence length="838" mass="96000">MKALISRKYLQIAGRRIALILTLHMASCTSNVDNSYQEDNDIVMEIPFTNIVGEEKNIEASFSLAQHATSTRLDRYQLKITLTGSENELYYSYSGRALKSVPSKSISLSSLTQTNVLDTEDEALIVNFSLLPAVDVNAVSITFELLNSAGATIQQHTVSWIKNTNQSPIEFLTRPCKIVQESIETLPPTTDKQPFPDTALLPIMQEDTASKQYEAAIRENKDDAKSNKRPRVKESASASKKAKTEAIHNQQSSTEIILAQYSAMDTSKLAELANTNDALAQEEIITRYSKIKIPPLMQSLVDPFSWQGIQAKLQEDERYVYFLLHFSKQAKDHTIYREIVSSVKAYARAGNTLAQTNLGLMYKKGLGVKRDYKKAIEWYTKAANQGNIAAQNSLGYIYKEGKGVDPNYEKAIEWYTKAADQGNTVAQYNLGIIYKQEEGTVCDYQESIKWLTKAANQKNSYAQTSLGHMYYHGKGVRQDYQKAIEWYIKAANQGNRDAQDSLGYIYYNAKGVERDYEKARKWYEKAAKQGDRNSQTYLGIMYKKGQGTDKDLAHAIYWFMKARNEAELLRIFKLKSFLPLKEKIYATEMDGIEGTLLSNWQALLIQKERDRADRHATLHGEAYRQLEETMAQFIGWRHQLYTQPKLMVSCVRLRKPKYITTIENHQKETGIIPYIKQHILHNNVYSSFGKKNVVLAEAIVNELINKTLCNQTHNILKQIEETYKMAQMKAVSEAAYIEEALQMDGLTPTEEADLAKNLARANKLAAIFLQKVQSLQEEAYQFNRYCTLLPEDIQNRQYERNQRFKEKYAYLFDYKRNQMVQEDEVFDFDNEDSLLAFS</sequence>
<dbReference type="InterPro" id="IPR006597">
    <property type="entry name" value="Sel1-like"/>
</dbReference>
<dbReference type="Gene3D" id="1.25.40.10">
    <property type="entry name" value="Tetratricopeptide repeat domain"/>
    <property type="match status" value="2"/>
</dbReference>
<dbReference type="PANTHER" id="PTHR11102">
    <property type="entry name" value="SEL-1-LIKE PROTEIN"/>
    <property type="match status" value="1"/>
</dbReference>
<dbReference type="Pfam" id="PF08238">
    <property type="entry name" value="Sel1"/>
    <property type="match status" value="6"/>
</dbReference>
<dbReference type="eggNOG" id="COG0790">
    <property type="taxonomic scope" value="Bacteria"/>
</dbReference>